<keyword evidence="2" id="KW-0808">Transferase</keyword>
<keyword evidence="1" id="KW-0963">Cytoplasm</keyword>
<keyword evidence="4" id="KW-0547">Nucleotide-binding</keyword>
<dbReference type="Gene3D" id="3.90.550.10">
    <property type="entry name" value="Spore Coat Polysaccharide Biosynthesis Protein SpsA, Chain A"/>
    <property type="match status" value="1"/>
</dbReference>
<keyword evidence="3" id="KW-0479">Metal-binding</keyword>
<dbReference type="GO" id="GO:0006777">
    <property type="term" value="P:Mo-molybdopterin cofactor biosynthetic process"/>
    <property type="evidence" value="ECO:0007669"/>
    <property type="project" value="UniProtKB-KW"/>
</dbReference>
<dbReference type="InterPro" id="IPR013482">
    <property type="entry name" value="Molybde_CF_guanTrfase"/>
</dbReference>
<dbReference type="CDD" id="cd02503">
    <property type="entry name" value="MobA"/>
    <property type="match status" value="1"/>
</dbReference>
<dbReference type="Proteomes" id="UP000061468">
    <property type="component" value="Chromosome"/>
</dbReference>
<keyword evidence="6" id="KW-0342">GTP-binding</keyword>
<evidence type="ECO:0000256" key="7">
    <source>
        <dbReference type="ARBA" id="ARBA00023150"/>
    </source>
</evidence>
<evidence type="ECO:0000256" key="2">
    <source>
        <dbReference type="ARBA" id="ARBA00022679"/>
    </source>
</evidence>
<dbReference type="GO" id="GO:0046872">
    <property type="term" value="F:metal ion binding"/>
    <property type="evidence" value="ECO:0007669"/>
    <property type="project" value="UniProtKB-KW"/>
</dbReference>
<dbReference type="EMBL" id="CP013928">
    <property type="protein sequence ID" value="AMJ78409.1"/>
    <property type="molecule type" value="Genomic_DNA"/>
</dbReference>
<evidence type="ECO:0000256" key="6">
    <source>
        <dbReference type="ARBA" id="ARBA00023134"/>
    </source>
</evidence>
<evidence type="ECO:0000256" key="3">
    <source>
        <dbReference type="ARBA" id="ARBA00022723"/>
    </source>
</evidence>
<dbReference type="AlphaFoldDB" id="A0AAC8XJJ6"/>
<dbReference type="GO" id="GO:0016779">
    <property type="term" value="F:nucleotidyltransferase activity"/>
    <property type="evidence" value="ECO:0007669"/>
    <property type="project" value="UniProtKB-ARBA"/>
</dbReference>
<dbReference type="PANTHER" id="PTHR19136">
    <property type="entry name" value="MOLYBDENUM COFACTOR GUANYLYLTRANSFERASE"/>
    <property type="match status" value="1"/>
</dbReference>
<reference evidence="9 10" key="1">
    <citation type="submission" date="2015-12" db="EMBL/GenBank/DDBJ databases">
        <title>Intraspecies pangenome expansion in the marine bacterium Alteromonas.</title>
        <authorList>
            <person name="Lopez-Perez M."/>
            <person name="Rodriguez-Valera F."/>
        </authorList>
    </citation>
    <scope>NUCLEOTIDE SEQUENCE [LARGE SCALE GENOMIC DNA]</scope>
    <source>
        <strain evidence="9 10">UM8</strain>
    </source>
</reference>
<accession>A0AAC8XJJ6</accession>
<dbReference type="Pfam" id="PF12804">
    <property type="entry name" value="NTP_transf_3"/>
    <property type="match status" value="1"/>
</dbReference>
<dbReference type="GO" id="GO:0005525">
    <property type="term" value="F:GTP binding"/>
    <property type="evidence" value="ECO:0007669"/>
    <property type="project" value="UniProtKB-KW"/>
</dbReference>
<keyword evidence="5" id="KW-0460">Magnesium</keyword>
<evidence type="ECO:0000256" key="4">
    <source>
        <dbReference type="ARBA" id="ARBA00022741"/>
    </source>
</evidence>
<name>A0AAC8XJJ6_9ALTE</name>
<dbReference type="SUPFAM" id="SSF53448">
    <property type="entry name" value="Nucleotide-diphospho-sugar transferases"/>
    <property type="match status" value="1"/>
</dbReference>
<sequence>MDKVNKTLIGLVLAGGQSRRMGQDKALMRYQGSTLIEHASSLLKAAGCDEVLISRNAPNFLNDKIDDAGPLGGVHAALDVLCNSNAGKGSAIELLVLPVDMPQMTPQLLKTLVSAGREAQRSVYVKKRFLPFYLSVMHNTNAMLTHYLVEKNKRRVVGFLESLEAIALEEANLARPKRVNGEQEKQNEKITRMDEAQWLNVNTPGDWPDDI</sequence>
<protein>
    <submittedName>
        <fullName evidence="9">Molybdopterin guanine dinucleotide synthase</fullName>
    </submittedName>
</protein>
<dbReference type="PANTHER" id="PTHR19136:SF81">
    <property type="entry name" value="MOLYBDENUM COFACTOR GUANYLYLTRANSFERASE"/>
    <property type="match status" value="1"/>
</dbReference>
<dbReference type="InterPro" id="IPR025877">
    <property type="entry name" value="MobA-like_NTP_Trfase"/>
</dbReference>
<evidence type="ECO:0000313" key="10">
    <source>
        <dbReference type="Proteomes" id="UP000061468"/>
    </source>
</evidence>
<gene>
    <name evidence="9" type="ORF">AV942_08940</name>
</gene>
<feature type="domain" description="MobA-like NTP transferase" evidence="8">
    <location>
        <begin position="10"/>
        <end position="126"/>
    </location>
</feature>
<proteinExistence type="predicted"/>
<evidence type="ECO:0000259" key="8">
    <source>
        <dbReference type="Pfam" id="PF12804"/>
    </source>
</evidence>
<organism evidence="9 10">
    <name type="scientific">Alteromonas mediterranea</name>
    <dbReference type="NCBI Taxonomy" id="314275"/>
    <lineage>
        <taxon>Bacteria</taxon>
        <taxon>Pseudomonadati</taxon>
        <taxon>Pseudomonadota</taxon>
        <taxon>Gammaproteobacteria</taxon>
        <taxon>Alteromonadales</taxon>
        <taxon>Alteromonadaceae</taxon>
        <taxon>Alteromonas/Salinimonas group</taxon>
        <taxon>Alteromonas</taxon>
    </lineage>
</organism>
<keyword evidence="7" id="KW-0501">Molybdenum cofactor biosynthesis</keyword>
<evidence type="ECO:0000256" key="1">
    <source>
        <dbReference type="ARBA" id="ARBA00022490"/>
    </source>
</evidence>
<evidence type="ECO:0000256" key="5">
    <source>
        <dbReference type="ARBA" id="ARBA00022842"/>
    </source>
</evidence>
<evidence type="ECO:0000313" key="9">
    <source>
        <dbReference type="EMBL" id="AMJ78409.1"/>
    </source>
</evidence>
<dbReference type="InterPro" id="IPR029044">
    <property type="entry name" value="Nucleotide-diphossugar_trans"/>
</dbReference>